<keyword evidence="9 10" id="KW-0472">Membrane</keyword>
<dbReference type="AlphaFoldDB" id="A0A316VE82"/>
<evidence type="ECO:0000313" key="12">
    <source>
        <dbReference type="EMBL" id="PWN34321.1"/>
    </source>
</evidence>
<dbReference type="GO" id="GO:0005789">
    <property type="term" value="C:endoplasmic reticulum membrane"/>
    <property type="evidence" value="ECO:0007669"/>
    <property type="project" value="UniProtKB-SubCell"/>
</dbReference>
<evidence type="ECO:0000256" key="10">
    <source>
        <dbReference type="SAM" id="Phobius"/>
    </source>
</evidence>
<keyword evidence="6 10" id="KW-1133">Transmembrane helix</keyword>
<comment type="similarity">
    <text evidence="2">Belongs to the steroid 5-alpha reductase family.</text>
</comment>
<keyword evidence="13" id="KW-1185">Reference proteome</keyword>
<feature type="transmembrane region" description="Helical" evidence="10">
    <location>
        <begin position="212"/>
        <end position="232"/>
    </location>
</feature>
<evidence type="ECO:0000256" key="9">
    <source>
        <dbReference type="ARBA" id="ARBA00023136"/>
    </source>
</evidence>
<dbReference type="PROSITE" id="PS50244">
    <property type="entry name" value="S5A_REDUCTASE"/>
    <property type="match status" value="1"/>
</dbReference>
<keyword evidence="8" id="KW-0443">Lipid metabolism</keyword>
<evidence type="ECO:0000256" key="4">
    <source>
        <dbReference type="ARBA" id="ARBA00022692"/>
    </source>
</evidence>
<organism evidence="12 13">
    <name type="scientific">Meira miltonrushii</name>
    <dbReference type="NCBI Taxonomy" id="1280837"/>
    <lineage>
        <taxon>Eukaryota</taxon>
        <taxon>Fungi</taxon>
        <taxon>Dikarya</taxon>
        <taxon>Basidiomycota</taxon>
        <taxon>Ustilaginomycotina</taxon>
        <taxon>Exobasidiomycetes</taxon>
        <taxon>Exobasidiales</taxon>
        <taxon>Brachybasidiaceae</taxon>
        <taxon>Meira</taxon>
    </lineage>
</organism>
<dbReference type="PROSITE" id="PS50053">
    <property type="entry name" value="UBIQUITIN_2"/>
    <property type="match status" value="1"/>
</dbReference>
<dbReference type="PANTHER" id="PTHR10556">
    <property type="entry name" value="3-OXO-5-ALPHA-STEROID 4-DEHYDROGENASE"/>
    <property type="match status" value="1"/>
</dbReference>
<evidence type="ECO:0000256" key="6">
    <source>
        <dbReference type="ARBA" id="ARBA00022989"/>
    </source>
</evidence>
<dbReference type="InterPro" id="IPR039357">
    <property type="entry name" value="SRD5A/TECR"/>
</dbReference>
<dbReference type="STRING" id="1280837.A0A316VE82"/>
<dbReference type="Gene3D" id="3.10.20.90">
    <property type="entry name" value="Phosphatidylinositol 3-kinase Catalytic Subunit, Chain A, domain 1"/>
    <property type="match status" value="1"/>
</dbReference>
<dbReference type="RefSeq" id="XP_025354623.1">
    <property type="nucleotide sequence ID" value="XM_025502749.1"/>
</dbReference>
<dbReference type="Proteomes" id="UP000245771">
    <property type="component" value="Unassembled WGS sequence"/>
</dbReference>
<name>A0A316VE82_9BASI</name>
<keyword evidence="4 10" id="KW-0812">Transmembrane</keyword>
<keyword evidence="7" id="KW-0560">Oxidoreductase</keyword>
<feature type="domain" description="Ubiquitin-like" evidence="11">
    <location>
        <begin position="38"/>
        <end position="96"/>
    </location>
</feature>
<gene>
    <name evidence="12" type="ORF">FA14DRAFT_71452</name>
</gene>
<accession>A0A316VE82</accession>
<dbReference type="Pfam" id="PF02544">
    <property type="entry name" value="Steroid_dh"/>
    <property type="match status" value="1"/>
</dbReference>
<comment type="subcellular location">
    <subcellularLocation>
        <location evidence="1">Endoplasmic reticulum membrane</location>
        <topology evidence="1">Multi-pass membrane protein</topology>
    </subcellularLocation>
</comment>
<dbReference type="OrthoDB" id="540503at2759"/>
<dbReference type="GeneID" id="37024530"/>
<dbReference type="PANTHER" id="PTHR10556:SF28">
    <property type="entry name" value="VERY-LONG-CHAIN ENOYL-COA REDUCTASE"/>
    <property type="match status" value="1"/>
</dbReference>
<dbReference type="InterPro" id="IPR000626">
    <property type="entry name" value="Ubiquitin-like_dom"/>
</dbReference>
<dbReference type="CDD" id="cd01801">
    <property type="entry name" value="Ubl_TECR_like"/>
    <property type="match status" value="1"/>
</dbReference>
<evidence type="ECO:0000313" key="13">
    <source>
        <dbReference type="Proteomes" id="UP000245771"/>
    </source>
</evidence>
<keyword evidence="3" id="KW-0444">Lipid biosynthesis</keyword>
<dbReference type="GO" id="GO:0016627">
    <property type="term" value="F:oxidoreductase activity, acting on the CH-CH group of donors"/>
    <property type="evidence" value="ECO:0007669"/>
    <property type="project" value="InterPro"/>
</dbReference>
<evidence type="ECO:0000256" key="1">
    <source>
        <dbReference type="ARBA" id="ARBA00004477"/>
    </source>
</evidence>
<dbReference type="InterPro" id="IPR001104">
    <property type="entry name" value="3-oxo-5_a-steroid_4-DH_C"/>
</dbReference>
<dbReference type="FunCoup" id="A0A316VE82">
    <property type="interactions" value="53"/>
</dbReference>
<dbReference type="Gene3D" id="1.20.120.1630">
    <property type="match status" value="1"/>
</dbReference>
<dbReference type="InParanoid" id="A0A316VE82"/>
<keyword evidence="5" id="KW-0521">NADP</keyword>
<dbReference type="EMBL" id="KZ819604">
    <property type="protein sequence ID" value="PWN34321.1"/>
    <property type="molecule type" value="Genomic_DNA"/>
</dbReference>
<evidence type="ECO:0000259" key="11">
    <source>
        <dbReference type="PROSITE" id="PS50053"/>
    </source>
</evidence>
<dbReference type="InterPro" id="IPR029071">
    <property type="entry name" value="Ubiquitin-like_domsf"/>
</dbReference>
<dbReference type="GO" id="GO:0042761">
    <property type="term" value="P:very long-chain fatty acid biosynthetic process"/>
    <property type="evidence" value="ECO:0007669"/>
    <property type="project" value="TreeGrafter"/>
</dbReference>
<evidence type="ECO:0000256" key="5">
    <source>
        <dbReference type="ARBA" id="ARBA00022857"/>
    </source>
</evidence>
<evidence type="ECO:0000256" key="3">
    <source>
        <dbReference type="ARBA" id="ARBA00022516"/>
    </source>
</evidence>
<sequence length="323" mass="36874">MAPGKVIEITIAKRSSGGKQPDGQTPFNAQKSGTFPKTIQLSSDATIFDVKKAIVQLKRGFTSDRQRLTTEDKRALVDDSKTLTQESIKSGDTIYVKDLGPQVAWKTVFLTEYFGPLFIHPLIYQFAPTLWRTKFEHSTMQKVALGLVLIHYLKREYETLFVHRFSNATMPQFNIFKNSFHYWILSGVLLAGGVYSPYYSQKAVQGTIQDNPVFLATFSAIFLLGQLGTGWAHQVLRNLRRPGTKERNIPRGGLFEFVSCPNYFFEHVVWIAFTILTLNPAAALFTLVSSVQMVLWALKKHKNYRKEFKDYPRKRTAIFPFVL</sequence>
<proteinExistence type="inferred from homology"/>
<reference evidence="12 13" key="1">
    <citation type="journal article" date="2018" name="Mol. Biol. Evol.">
        <title>Broad Genomic Sampling Reveals a Smut Pathogenic Ancestry of the Fungal Clade Ustilaginomycotina.</title>
        <authorList>
            <person name="Kijpornyongpan T."/>
            <person name="Mondo S.J."/>
            <person name="Barry K."/>
            <person name="Sandor L."/>
            <person name="Lee J."/>
            <person name="Lipzen A."/>
            <person name="Pangilinan J."/>
            <person name="LaButti K."/>
            <person name="Hainaut M."/>
            <person name="Henrissat B."/>
            <person name="Grigoriev I.V."/>
            <person name="Spatafora J.W."/>
            <person name="Aime M.C."/>
        </authorList>
    </citation>
    <scope>NUCLEOTIDE SEQUENCE [LARGE SCALE GENOMIC DNA]</scope>
    <source>
        <strain evidence="12 13">MCA 3882</strain>
    </source>
</reference>
<feature type="transmembrane region" description="Helical" evidence="10">
    <location>
        <begin position="180"/>
        <end position="200"/>
    </location>
</feature>
<evidence type="ECO:0000256" key="2">
    <source>
        <dbReference type="ARBA" id="ARBA00007742"/>
    </source>
</evidence>
<dbReference type="SUPFAM" id="SSF54236">
    <property type="entry name" value="Ubiquitin-like"/>
    <property type="match status" value="1"/>
</dbReference>
<protein>
    <recommendedName>
        <fullName evidence="11">Ubiquitin-like domain-containing protein</fullName>
    </recommendedName>
</protein>
<evidence type="ECO:0000256" key="7">
    <source>
        <dbReference type="ARBA" id="ARBA00023002"/>
    </source>
</evidence>
<evidence type="ECO:0000256" key="8">
    <source>
        <dbReference type="ARBA" id="ARBA00023098"/>
    </source>
</evidence>